<dbReference type="InterPro" id="IPR001296">
    <property type="entry name" value="Glyco_trans_1"/>
</dbReference>
<organism evidence="2 3">
    <name type="scientific">Cellvibrio zantedeschiae</name>
    <dbReference type="NCBI Taxonomy" id="1237077"/>
    <lineage>
        <taxon>Bacteria</taxon>
        <taxon>Pseudomonadati</taxon>
        <taxon>Pseudomonadota</taxon>
        <taxon>Gammaproteobacteria</taxon>
        <taxon>Cellvibrionales</taxon>
        <taxon>Cellvibrionaceae</taxon>
        <taxon>Cellvibrio</taxon>
    </lineage>
</organism>
<dbReference type="Pfam" id="PF00534">
    <property type="entry name" value="Glycos_transf_1"/>
    <property type="match status" value="1"/>
</dbReference>
<reference evidence="3" key="1">
    <citation type="journal article" date="2019" name="Int. J. Syst. Evol. Microbiol.">
        <title>The Global Catalogue of Microorganisms (GCM) 10K type strain sequencing project: providing services to taxonomists for standard genome sequencing and annotation.</title>
        <authorList>
            <consortium name="The Broad Institute Genomics Platform"/>
            <consortium name="The Broad Institute Genome Sequencing Center for Infectious Disease"/>
            <person name="Wu L."/>
            <person name="Ma J."/>
        </authorList>
    </citation>
    <scope>NUCLEOTIDE SEQUENCE [LARGE SCALE GENOMIC DNA]</scope>
    <source>
        <strain evidence="3">KCTC 32239</strain>
    </source>
</reference>
<dbReference type="Gene3D" id="3.40.50.2000">
    <property type="entry name" value="Glycogen Phosphorylase B"/>
    <property type="match status" value="2"/>
</dbReference>
<dbReference type="PANTHER" id="PTHR12526">
    <property type="entry name" value="GLYCOSYLTRANSFERASE"/>
    <property type="match status" value="1"/>
</dbReference>
<proteinExistence type="predicted"/>
<name>A0ABQ3BB93_9GAMM</name>
<dbReference type="SUPFAM" id="SSF53756">
    <property type="entry name" value="UDP-Glycosyltransferase/glycogen phosphorylase"/>
    <property type="match status" value="1"/>
</dbReference>
<dbReference type="CDD" id="cd03801">
    <property type="entry name" value="GT4_PimA-like"/>
    <property type="match status" value="1"/>
</dbReference>
<keyword evidence="3" id="KW-1185">Reference proteome</keyword>
<gene>
    <name evidence="2" type="ORF">GCM10011613_28670</name>
</gene>
<accession>A0ABQ3BB93</accession>
<evidence type="ECO:0000313" key="3">
    <source>
        <dbReference type="Proteomes" id="UP000619761"/>
    </source>
</evidence>
<evidence type="ECO:0000313" key="2">
    <source>
        <dbReference type="EMBL" id="GGY82195.1"/>
    </source>
</evidence>
<comment type="caution">
    <text evidence="2">The sequence shown here is derived from an EMBL/GenBank/DDBJ whole genome shotgun (WGS) entry which is preliminary data.</text>
</comment>
<dbReference type="Proteomes" id="UP000619761">
    <property type="component" value="Unassembled WGS sequence"/>
</dbReference>
<feature type="domain" description="Glycosyl transferase family 1" evidence="1">
    <location>
        <begin position="175"/>
        <end position="340"/>
    </location>
</feature>
<protein>
    <recommendedName>
        <fullName evidence="1">Glycosyl transferase family 1 domain-containing protein</fullName>
    </recommendedName>
</protein>
<sequence length="373" mass="41479">MIHCEQFTGYAIGTLEQVFFNAAIDAGYAQENIFWSYPKVVEANTNIIECQFKSSHKHNDLKAFIVQNNIQQVLAFDLGYPANVLPVLRSAGVKSIISYWGASMSSLNSGVKLLYKKIEWLMRSHKPDFFIFESAAMQLTATKGRGIPKDKTAVVALGVDTEKFFPSYQDFYYAHESLAIPSDRKIVFYSGHMEERKGVRVIMQAAIELVDQLQQEKVHFVICGNKNNEADVYQDLLAGTQAKNHVTFAGYRNDIAELMRSASVGVIASTGWDSFTMSSVEMMASGLPLIVSNLQGLGETIEHNANGFHIEPGDSHNLAKYINELIINETLAKRFSLASRARAESLFSKKLQTKLISTIIARLATTLKNGSVN</sequence>
<dbReference type="EMBL" id="BMYZ01000003">
    <property type="protein sequence ID" value="GGY82195.1"/>
    <property type="molecule type" value="Genomic_DNA"/>
</dbReference>
<dbReference type="PANTHER" id="PTHR12526:SF638">
    <property type="entry name" value="SPORE COAT PROTEIN SA"/>
    <property type="match status" value="1"/>
</dbReference>
<evidence type="ECO:0000259" key="1">
    <source>
        <dbReference type="Pfam" id="PF00534"/>
    </source>
</evidence>